<dbReference type="PANTHER" id="PTHR31832:SF63">
    <property type="entry name" value="B-BOX ZINC FINGER PROTEIN 23"/>
    <property type="match status" value="1"/>
</dbReference>
<feature type="domain" description="B box-type" evidence="10">
    <location>
        <begin position="38"/>
        <end position="85"/>
    </location>
</feature>
<evidence type="ECO:0000256" key="7">
    <source>
        <dbReference type="ARBA" id="ARBA00023242"/>
    </source>
</evidence>
<evidence type="ECO:0000313" key="12">
    <source>
        <dbReference type="Proteomes" id="UP000265515"/>
    </source>
</evidence>
<evidence type="ECO:0000313" key="11">
    <source>
        <dbReference type="EMBL" id="GBG78026.1"/>
    </source>
</evidence>
<dbReference type="AlphaFoldDB" id="A0A388L6V6"/>
<evidence type="ECO:0000256" key="4">
    <source>
        <dbReference type="ARBA" id="ARBA00022833"/>
    </source>
</evidence>
<dbReference type="Pfam" id="PF00643">
    <property type="entry name" value="zf-B_box"/>
    <property type="match status" value="1"/>
</dbReference>
<keyword evidence="2" id="KW-0479">Metal-binding</keyword>
<evidence type="ECO:0000259" key="10">
    <source>
        <dbReference type="PROSITE" id="PS50119"/>
    </source>
</evidence>
<accession>A0A388L6V6</accession>
<evidence type="ECO:0000256" key="3">
    <source>
        <dbReference type="ARBA" id="ARBA00022737"/>
    </source>
</evidence>
<feature type="compositionally biased region" description="Low complexity" evidence="9">
    <location>
        <begin position="111"/>
        <end position="126"/>
    </location>
</feature>
<dbReference type="EMBL" id="BFEA01000284">
    <property type="protein sequence ID" value="GBG78026.1"/>
    <property type="molecule type" value="Genomic_DNA"/>
</dbReference>
<dbReference type="OrthoDB" id="153872at2759"/>
<keyword evidence="5" id="KW-0805">Transcription regulation</keyword>
<evidence type="ECO:0000256" key="2">
    <source>
        <dbReference type="ARBA" id="ARBA00022723"/>
    </source>
</evidence>
<dbReference type="Gene3D" id="3.30.160.60">
    <property type="entry name" value="Classic Zinc Finger"/>
    <property type="match status" value="1"/>
</dbReference>
<dbReference type="SMART" id="SM00336">
    <property type="entry name" value="BBOX"/>
    <property type="match status" value="2"/>
</dbReference>
<organism evidence="11 12">
    <name type="scientific">Chara braunii</name>
    <name type="common">Braun's stonewort</name>
    <dbReference type="NCBI Taxonomy" id="69332"/>
    <lineage>
        <taxon>Eukaryota</taxon>
        <taxon>Viridiplantae</taxon>
        <taxon>Streptophyta</taxon>
        <taxon>Charophyceae</taxon>
        <taxon>Charales</taxon>
        <taxon>Characeae</taxon>
        <taxon>Chara</taxon>
    </lineage>
</organism>
<feature type="region of interest" description="Disordered" evidence="9">
    <location>
        <begin position="96"/>
        <end position="161"/>
    </location>
</feature>
<keyword evidence="6" id="KW-0804">Transcription</keyword>
<comment type="caution">
    <text evidence="11">The sequence shown here is derived from an EMBL/GenBank/DDBJ whole genome shotgun (WGS) entry which is preliminary data.</text>
</comment>
<reference evidence="11 12" key="1">
    <citation type="journal article" date="2018" name="Cell">
        <title>The Chara Genome: Secondary Complexity and Implications for Plant Terrestrialization.</title>
        <authorList>
            <person name="Nishiyama T."/>
            <person name="Sakayama H."/>
            <person name="Vries J.D."/>
            <person name="Buschmann H."/>
            <person name="Saint-Marcoux D."/>
            <person name="Ullrich K.K."/>
            <person name="Haas F.B."/>
            <person name="Vanderstraeten L."/>
            <person name="Becker D."/>
            <person name="Lang D."/>
            <person name="Vosolsobe S."/>
            <person name="Rombauts S."/>
            <person name="Wilhelmsson P.K.I."/>
            <person name="Janitza P."/>
            <person name="Kern R."/>
            <person name="Heyl A."/>
            <person name="Rumpler F."/>
            <person name="Villalobos L.I.A.C."/>
            <person name="Clay J.M."/>
            <person name="Skokan R."/>
            <person name="Toyoda A."/>
            <person name="Suzuki Y."/>
            <person name="Kagoshima H."/>
            <person name="Schijlen E."/>
            <person name="Tajeshwar N."/>
            <person name="Catarino B."/>
            <person name="Hetherington A.J."/>
            <person name="Saltykova A."/>
            <person name="Bonnot C."/>
            <person name="Breuninger H."/>
            <person name="Symeonidi A."/>
            <person name="Radhakrishnan G.V."/>
            <person name="Van Nieuwerburgh F."/>
            <person name="Deforce D."/>
            <person name="Chang C."/>
            <person name="Karol K.G."/>
            <person name="Hedrich R."/>
            <person name="Ulvskov P."/>
            <person name="Glockner G."/>
            <person name="Delwiche C.F."/>
            <person name="Petrasek J."/>
            <person name="Van de Peer Y."/>
            <person name="Friml J."/>
            <person name="Beilby M."/>
            <person name="Dolan L."/>
            <person name="Kohara Y."/>
            <person name="Sugano S."/>
            <person name="Fujiyama A."/>
            <person name="Delaux P.-M."/>
            <person name="Quint M."/>
            <person name="TheiBen G."/>
            <person name="Hagemann M."/>
            <person name="Harholt J."/>
            <person name="Dunand C."/>
            <person name="Zachgo S."/>
            <person name="Langdale J."/>
            <person name="Maumus F."/>
            <person name="Straeten D.V.D."/>
            <person name="Gould S.B."/>
            <person name="Rensing S.A."/>
        </authorList>
    </citation>
    <scope>NUCLEOTIDE SEQUENCE [LARGE SCALE GENOMIC DNA]</scope>
    <source>
        <strain evidence="11 12">S276</strain>
    </source>
</reference>
<dbReference type="Proteomes" id="UP000265515">
    <property type="component" value="Unassembled WGS sequence"/>
</dbReference>
<evidence type="ECO:0000256" key="6">
    <source>
        <dbReference type="ARBA" id="ARBA00023163"/>
    </source>
</evidence>
<dbReference type="CDD" id="cd19821">
    <property type="entry name" value="Bbox1_BBX-like"/>
    <property type="match status" value="2"/>
</dbReference>
<dbReference type="Gramene" id="GBG78026">
    <property type="protein sequence ID" value="GBG78026"/>
    <property type="gene ID" value="CBR_g25960"/>
</dbReference>
<dbReference type="InterPro" id="IPR051979">
    <property type="entry name" value="B-box_zinc_finger"/>
</dbReference>
<evidence type="ECO:0000256" key="5">
    <source>
        <dbReference type="ARBA" id="ARBA00023015"/>
    </source>
</evidence>
<evidence type="ECO:0000256" key="9">
    <source>
        <dbReference type="SAM" id="MobiDB-lite"/>
    </source>
</evidence>
<sequence length="375" mass="39981">MCCADEAALCLGCDQRVHDANKLASKHQRVPLYPTGSEEQPKCDICQEVVAFFFCLEDRALLCRECDVSIHTANALAAKHQRFLLTGMRVGLETVQGTSEPLNVPDNRNDSQSSASTSAVIISSAPQAPPIPQNSKAPPQARRGTMPRWAAETAATKANPRAVAAIPNMGKAGRTPRHPGADVSQGVVARPPPPAAVAVAPRKVCPAIAPDAGSPSGYVGTPTSNKRSFDMDQIGDADTAWHMEELLNIPDLPDGYGLADIESGKETESNESEFDWAAGLGLFDEHVIAESLHEVPEMSSQPLLAPSNAVHVQQRTPRVGGLVEKPISAKAGKSRLDPTMTLVPSFDDSFIVPDVSSPLMPCPSSLLSKRRRNCC</sequence>
<dbReference type="GO" id="GO:0008270">
    <property type="term" value="F:zinc ion binding"/>
    <property type="evidence" value="ECO:0007669"/>
    <property type="project" value="UniProtKB-KW"/>
</dbReference>
<evidence type="ECO:0000256" key="1">
    <source>
        <dbReference type="ARBA" id="ARBA00004123"/>
    </source>
</evidence>
<keyword evidence="8" id="KW-0863">Zinc-finger</keyword>
<keyword evidence="3" id="KW-0677">Repeat</keyword>
<protein>
    <recommendedName>
        <fullName evidence="10">B box-type domain-containing protein</fullName>
    </recommendedName>
</protein>
<keyword evidence="12" id="KW-1185">Reference proteome</keyword>
<dbReference type="GO" id="GO:0005634">
    <property type="term" value="C:nucleus"/>
    <property type="evidence" value="ECO:0007669"/>
    <property type="project" value="UniProtKB-SubCell"/>
</dbReference>
<dbReference type="GO" id="GO:0009640">
    <property type="term" value="P:photomorphogenesis"/>
    <property type="evidence" value="ECO:0007669"/>
    <property type="project" value="TreeGrafter"/>
</dbReference>
<dbReference type="InterPro" id="IPR049808">
    <property type="entry name" value="CONSTANS-like_Bbox1"/>
</dbReference>
<proteinExistence type="predicted"/>
<dbReference type="PROSITE" id="PS50119">
    <property type="entry name" value="ZF_BBOX"/>
    <property type="match status" value="1"/>
</dbReference>
<keyword evidence="7" id="KW-0539">Nucleus</keyword>
<name>A0A388L6V6_CHABU</name>
<dbReference type="InterPro" id="IPR000315">
    <property type="entry name" value="Znf_B-box"/>
</dbReference>
<gene>
    <name evidence="11" type="ORF">CBR_g25960</name>
</gene>
<comment type="subcellular location">
    <subcellularLocation>
        <location evidence="1">Nucleus</location>
    </subcellularLocation>
</comment>
<dbReference type="GO" id="GO:0006355">
    <property type="term" value="P:regulation of DNA-templated transcription"/>
    <property type="evidence" value="ECO:0007669"/>
    <property type="project" value="TreeGrafter"/>
</dbReference>
<dbReference type="OMA" id="NECDTRI"/>
<keyword evidence="4" id="KW-0862">Zinc</keyword>
<evidence type="ECO:0000256" key="8">
    <source>
        <dbReference type="PROSITE-ProRule" id="PRU00024"/>
    </source>
</evidence>
<dbReference type="PANTHER" id="PTHR31832">
    <property type="entry name" value="B-BOX ZINC FINGER PROTEIN 22"/>
    <property type="match status" value="1"/>
</dbReference>